<dbReference type="RefSeq" id="WP_209467915.1">
    <property type="nucleotide sequence ID" value="NZ_JAGGLG010000036.1"/>
</dbReference>
<dbReference type="EMBL" id="JAGGLG010000036">
    <property type="protein sequence ID" value="MBP2019813.1"/>
    <property type="molecule type" value="Genomic_DNA"/>
</dbReference>
<organism evidence="1 2">
    <name type="scientific">Symbiobacterium terraclitae</name>
    <dbReference type="NCBI Taxonomy" id="557451"/>
    <lineage>
        <taxon>Bacteria</taxon>
        <taxon>Bacillati</taxon>
        <taxon>Bacillota</taxon>
        <taxon>Clostridia</taxon>
        <taxon>Eubacteriales</taxon>
        <taxon>Symbiobacteriaceae</taxon>
        <taxon>Symbiobacterium</taxon>
    </lineage>
</organism>
<dbReference type="Proteomes" id="UP001519289">
    <property type="component" value="Unassembled WGS sequence"/>
</dbReference>
<protein>
    <recommendedName>
        <fullName evidence="3">PepSY domain-containing protein</fullName>
    </recommendedName>
</protein>
<accession>A0ABS4JW98</accession>
<sequence>MHTVPMVGLLFFNNEGFECGGLCYGGRAEDGGCNAGSILAFDRYNQQDVVTVGYHEIEGRRFYGVTIFDRPEEPIAQLAAKVDVAMQLPEGPMRDEALNARARQSGTERMIMGRTPEGEVAVQLNDSKGRPRIRMLVDKDDVPRLEFLNEAGEVVYSLPPEK</sequence>
<proteinExistence type="predicted"/>
<comment type="caution">
    <text evidence="1">The sequence shown here is derived from an EMBL/GenBank/DDBJ whole genome shotgun (WGS) entry which is preliminary data.</text>
</comment>
<evidence type="ECO:0000313" key="1">
    <source>
        <dbReference type="EMBL" id="MBP2019813.1"/>
    </source>
</evidence>
<name>A0ABS4JW98_9FIRM</name>
<evidence type="ECO:0000313" key="2">
    <source>
        <dbReference type="Proteomes" id="UP001519289"/>
    </source>
</evidence>
<evidence type="ECO:0008006" key="3">
    <source>
        <dbReference type="Google" id="ProtNLM"/>
    </source>
</evidence>
<gene>
    <name evidence="1" type="ORF">J2Z79_003255</name>
</gene>
<keyword evidence="2" id="KW-1185">Reference proteome</keyword>
<reference evidence="1 2" key="1">
    <citation type="submission" date="2021-03" db="EMBL/GenBank/DDBJ databases">
        <title>Genomic Encyclopedia of Type Strains, Phase IV (KMG-IV): sequencing the most valuable type-strain genomes for metagenomic binning, comparative biology and taxonomic classification.</title>
        <authorList>
            <person name="Goeker M."/>
        </authorList>
    </citation>
    <scope>NUCLEOTIDE SEQUENCE [LARGE SCALE GENOMIC DNA]</scope>
    <source>
        <strain evidence="1 2">DSM 27138</strain>
    </source>
</reference>